<reference evidence="8" key="3">
    <citation type="submission" date="2024-01" db="EMBL/GenBank/DDBJ databases">
        <authorList>
            <person name="Coelho M.A."/>
            <person name="David-Palma M."/>
            <person name="Shea T."/>
            <person name="Sun S."/>
            <person name="Cuomo C.A."/>
            <person name="Heitman J."/>
        </authorList>
    </citation>
    <scope>NUCLEOTIDE SEQUENCE</scope>
    <source>
        <strain evidence="8">CBS 7841</strain>
    </source>
</reference>
<reference evidence="8" key="2">
    <citation type="journal article" date="2022" name="Elife">
        <title>Obligate sexual reproduction of a homothallic fungus closely related to the Cryptococcus pathogenic species complex.</title>
        <authorList>
            <person name="Passer A.R."/>
            <person name="Clancey S.A."/>
            <person name="Shea T."/>
            <person name="David-Palma M."/>
            <person name="Averette A.F."/>
            <person name="Boekhout T."/>
            <person name="Porcel B.M."/>
            <person name="Nowrousian M."/>
            <person name="Cuomo C.A."/>
            <person name="Sun S."/>
            <person name="Heitman J."/>
            <person name="Coelho M.A."/>
        </authorList>
    </citation>
    <scope>NUCLEOTIDE SEQUENCE</scope>
    <source>
        <strain evidence="8">CBS 7841</strain>
    </source>
</reference>
<dbReference type="GO" id="GO:0003746">
    <property type="term" value="F:translation elongation factor activity"/>
    <property type="evidence" value="ECO:0007669"/>
    <property type="project" value="UniProtKB-UniRule"/>
</dbReference>
<keyword evidence="5 6" id="KW-0496">Mitochondrion</keyword>
<dbReference type="Proteomes" id="UP000094043">
    <property type="component" value="Chromosome 1"/>
</dbReference>
<sequence>MLAFFPRNFSSTFISRSLSTYPARLAETQSKIPVSLIAALRKSYPVPLAAAREALERSNLDVDAAVDYLRTSVSASAEKKAAKVYGRDTREGVIAISLLGGKRVGMVQLGCETDFVARNEVFLKTARGAAETTAFLDVPGEHEKPKIHVSSTLDPILDFPTESLLSAPLISLPADAGPDNLSPIPTSEPTTIRQCLLSSLSQTGENLRLLRAVSFAAPFPSTPEVRLVPGGYAHGGATDKEGKVGGIVVLSVTSSDEDKPIASLIHGPEGENLEKSLEILARTVARQVVGFPTKSIEKGDRAVEDEEVLMEQPFMMFNGDSRTVREVLKEWGKDKKLSVKVIGLRRWAVGDEIETEKGSEV</sequence>
<dbReference type="Gene3D" id="1.10.8.10">
    <property type="entry name" value="DNA helicase RuvA subunit, C-terminal domain"/>
    <property type="match status" value="1"/>
</dbReference>
<comment type="similarity">
    <text evidence="1 6">Belongs to the EF-Ts family.</text>
</comment>
<keyword evidence="3 6" id="KW-0648">Protein biosynthesis</keyword>
<dbReference type="VEuPathDB" id="FungiDB:L203_00406"/>
<dbReference type="InterPro" id="IPR014039">
    <property type="entry name" value="Transl_elong_EFTs/EF1B_dimer"/>
</dbReference>
<proteinExistence type="inferred from homology"/>
<comment type="function">
    <text evidence="6">Associates with the EF-Tu.GDP complex and induces the exchange of GDP to GTP. It remains bound to the aminoacyl-tRNA.EF-Tu.GTP complex up to the GTP hydrolysis stage on the ribosome.</text>
</comment>
<dbReference type="AlphaFoldDB" id="A0A1E3IX10"/>
<keyword evidence="2 6" id="KW-0251">Elongation factor</keyword>
<evidence type="ECO:0000256" key="2">
    <source>
        <dbReference type="ARBA" id="ARBA00022768"/>
    </source>
</evidence>
<evidence type="ECO:0000313" key="9">
    <source>
        <dbReference type="Proteomes" id="UP000094043"/>
    </source>
</evidence>
<dbReference type="GO" id="GO:0070125">
    <property type="term" value="P:mitochondrial translational elongation"/>
    <property type="evidence" value="ECO:0007669"/>
    <property type="project" value="TreeGrafter"/>
</dbReference>
<dbReference type="Pfam" id="PF00889">
    <property type="entry name" value="EF_TS"/>
    <property type="match status" value="1"/>
</dbReference>
<keyword evidence="9" id="KW-1185">Reference proteome</keyword>
<evidence type="ECO:0000256" key="4">
    <source>
        <dbReference type="ARBA" id="ARBA00022946"/>
    </source>
</evidence>
<dbReference type="SUPFAM" id="SSF54713">
    <property type="entry name" value="Elongation factor Ts (EF-Ts), dimerisation domain"/>
    <property type="match status" value="1"/>
</dbReference>
<evidence type="ECO:0000256" key="6">
    <source>
        <dbReference type="HAMAP-Rule" id="MF_03135"/>
    </source>
</evidence>
<reference evidence="8" key="1">
    <citation type="submission" date="2016-06" db="EMBL/GenBank/DDBJ databases">
        <authorList>
            <person name="Cuomo C."/>
            <person name="Litvintseva A."/>
            <person name="Heitman J."/>
            <person name="Chen Y."/>
            <person name="Sun S."/>
            <person name="Springer D."/>
            <person name="Dromer F."/>
            <person name="Young S."/>
            <person name="Zeng Q."/>
            <person name="Chapman S."/>
            <person name="Gujja S."/>
            <person name="Saif S."/>
            <person name="Birren B."/>
        </authorList>
    </citation>
    <scope>NUCLEOTIDE SEQUENCE</scope>
    <source>
        <strain evidence="8">CBS 7841</strain>
    </source>
</reference>
<dbReference type="InterPro" id="IPR001816">
    <property type="entry name" value="Transl_elong_EFTs/EF1B"/>
</dbReference>
<comment type="subcellular location">
    <subcellularLocation>
        <location evidence="6">Mitochondrion</location>
    </subcellularLocation>
</comment>
<dbReference type="EMBL" id="CP143784">
    <property type="protein sequence ID" value="WVN85475.1"/>
    <property type="molecule type" value="Genomic_DNA"/>
</dbReference>
<dbReference type="InterPro" id="IPR009060">
    <property type="entry name" value="UBA-like_sf"/>
</dbReference>
<organism evidence="8 9">
    <name type="scientific">Cryptococcus depauperatus CBS 7841</name>
    <dbReference type="NCBI Taxonomy" id="1295531"/>
    <lineage>
        <taxon>Eukaryota</taxon>
        <taxon>Fungi</taxon>
        <taxon>Dikarya</taxon>
        <taxon>Basidiomycota</taxon>
        <taxon>Agaricomycotina</taxon>
        <taxon>Tremellomycetes</taxon>
        <taxon>Tremellales</taxon>
        <taxon>Cryptococcaceae</taxon>
        <taxon>Cryptococcus</taxon>
    </lineage>
</organism>
<name>A0A1E3IX10_9TREE</name>
<evidence type="ECO:0000313" key="8">
    <source>
        <dbReference type="EMBL" id="WVN85475.1"/>
    </source>
</evidence>
<dbReference type="OrthoDB" id="277235at2759"/>
<dbReference type="PANTHER" id="PTHR11741">
    <property type="entry name" value="ELONGATION FACTOR TS"/>
    <property type="match status" value="1"/>
</dbReference>
<dbReference type="Gene3D" id="3.30.479.20">
    <property type="entry name" value="Elongation factor Ts, dimerisation domain"/>
    <property type="match status" value="2"/>
</dbReference>
<evidence type="ECO:0000256" key="1">
    <source>
        <dbReference type="ARBA" id="ARBA00005532"/>
    </source>
</evidence>
<dbReference type="SUPFAM" id="SSF46934">
    <property type="entry name" value="UBA-like"/>
    <property type="match status" value="1"/>
</dbReference>
<gene>
    <name evidence="6" type="primary">TSF1</name>
    <name evidence="8" type="ORF">L203_100621</name>
</gene>
<dbReference type="PANTHER" id="PTHR11741:SF0">
    <property type="entry name" value="ELONGATION FACTOR TS, MITOCHONDRIAL"/>
    <property type="match status" value="1"/>
</dbReference>
<dbReference type="InterPro" id="IPR036402">
    <property type="entry name" value="EF-Ts_dimer_sf"/>
</dbReference>
<protein>
    <recommendedName>
        <fullName evidence="6">Elongation factor Ts, mitochondrial</fullName>
        <shortName evidence="6">EF-Ts</shortName>
        <shortName evidence="6">EF-TsMt</shortName>
    </recommendedName>
</protein>
<evidence type="ECO:0000256" key="3">
    <source>
        <dbReference type="ARBA" id="ARBA00022917"/>
    </source>
</evidence>
<dbReference type="GO" id="GO:0005739">
    <property type="term" value="C:mitochondrion"/>
    <property type="evidence" value="ECO:0007669"/>
    <property type="project" value="UniProtKB-SubCell"/>
</dbReference>
<evidence type="ECO:0000256" key="5">
    <source>
        <dbReference type="ARBA" id="ARBA00023128"/>
    </source>
</evidence>
<feature type="domain" description="Translation elongation factor EFTs/EF1B dimerisation" evidence="7">
    <location>
        <begin position="106"/>
        <end position="256"/>
    </location>
</feature>
<evidence type="ECO:0000259" key="7">
    <source>
        <dbReference type="Pfam" id="PF00889"/>
    </source>
</evidence>
<keyword evidence="4" id="KW-0809">Transit peptide</keyword>
<accession>A0A1E3IX10</accession>
<dbReference type="HAMAP" id="MF_00050">
    <property type="entry name" value="EF_Ts"/>
    <property type="match status" value="1"/>
</dbReference>